<dbReference type="EMBL" id="ANIX01003835">
    <property type="protein sequence ID" value="ETP03675.1"/>
    <property type="molecule type" value="Genomic_DNA"/>
</dbReference>
<proteinExistence type="predicted"/>
<reference evidence="2 3" key="1">
    <citation type="submission" date="2013-11" db="EMBL/GenBank/DDBJ databases">
        <title>The Genome Sequence of Phytophthora parasitica CJ01A1.</title>
        <authorList>
            <consortium name="The Broad Institute Genomics Platform"/>
            <person name="Russ C."/>
            <person name="Tyler B."/>
            <person name="Panabieres F."/>
            <person name="Shan W."/>
            <person name="Tripathy S."/>
            <person name="Grunwald N."/>
            <person name="Machado M."/>
            <person name="Johnson C.S."/>
            <person name="Walker B."/>
            <person name="Young S.K."/>
            <person name="Zeng Q."/>
            <person name="Gargeya S."/>
            <person name="Fitzgerald M."/>
            <person name="Haas B."/>
            <person name="Abouelleil A."/>
            <person name="Allen A.W."/>
            <person name="Alvarado L."/>
            <person name="Arachchi H.M."/>
            <person name="Berlin A.M."/>
            <person name="Chapman S.B."/>
            <person name="Gainer-Dewar J."/>
            <person name="Goldberg J."/>
            <person name="Griggs A."/>
            <person name="Gujja S."/>
            <person name="Hansen M."/>
            <person name="Howarth C."/>
            <person name="Imamovic A."/>
            <person name="Ireland A."/>
            <person name="Larimer J."/>
            <person name="McCowan C."/>
            <person name="Murphy C."/>
            <person name="Pearson M."/>
            <person name="Poon T.W."/>
            <person name="Priest M."/>
            <person name="Roberts A."/>
            <person name="Saif S."/>
            <person name="Shea T."/>
            <person name="Sisk P."/>
            <person name="Sykes S."/>
            <person name="Wortman J."/>
            <person name="Nusbaum C."/>
            <person name="Birren B."/>
        </authorList>
    </citation>
    <scope>NUCLEOTIDE SEQUENCE [LARGE SCALE GENOMIC DNA]</scope>
    <source>
        <strain evidence="2 3">CJ01A1</strain>
    </source>
</reference>
<feature type="compositionally biased region" description="Basic residues" evidence="1">
    <location>
        <begin position="94"/>
        <end position="105"/>
    </location>
</feature>
<accession>W2VZA3</accession>
<evidence type="ECO:0000313" key="3">
    <source>
        <dbReference type="Proteomes" id="UP000018958"/>
    </source>
</evidence>
<organism evidence="2 3">
    <name type="scientific">Phytophthora nicotianae CJ01A1</name>
    <dbReference type="NCBI Taxonomy" id="1317063"/>
    <lineage>
        <taxon>Eukaryota</taxon>
        <taxon>Sar</taxon>
        <taxon>Stramenopiles</taxon>
        <taxon>Oomycota</taxon>
        <taxon>Peronosporomycetes</taxon>
        <taxon>Peronosporales</taxon>
        <taxon>Peronosporaceae</taxon>
        <taxon>Phytophthora</taxon>
    </lineage>
</organism>
<gene>
    <name evidence="2" type="ORF">F441_19389</name>
</gene>
<evidence type="ECO:0000256" key="1">
    <source>
        <dbReference type="SAM" id="MobiDB-lite"/>
    </source>
</evidence>
<evidence type="ECO:0000313" key="2">
    <source>
        <dbReference type="EMBL" id="ETP03675.1"/>
    </source>
</evidence>
<dbReference type="OrthoDB" id="144909at2759"/>
<dbReference type="Proteomes" id="UP000018958">
    <property type="component" value="Unassembled WGS sequence"/>
</dbReference>
<feature type="region of interest" description="Disordered" evidence="1">
    <location>
        <begin position="23"/>
        <end position="50"/>
    </location>
</feature>
<sequence length="120" mass="13944">MARGEWTNMLHRQLLQLKPSGFAVKANESPVRPGRPRTKRRQQTTHAHMQFDDWVTVSGVQKRRQRACKIWYEDFEVGNAIPESLGKRVVLRRPGKVGRRKKARRELRQEGDAAQDEVDA</sequence>
<protein>
    <submittedName>
        <fullName evidence="2">Uncharacterized protein</fullName>
    </submittedName>
</protein>
<dbReference type="AlphaFoldDB" id="W2VZA3"/>
<comment type="caution">
    <text evidence="2">The sequence shown here is derived from an EMBL/GenBank/DDBJ whole genome shotgun (WGS) entry which is preliminary data.</text>
</comment>
<name>W2VZA3_PHYNI</name>
<feature type="compositionally biased region" description="Basic residues" evidence="1">
    <location>
        <begin position="34"/>
        <end position="43"/>
    </location>
</feature>
<feature type="region of interest" description="Disordered" evidence="1">
    <location>
        <begin position="94"/>
        <end position="120"/>
    </location>
</feature>